<feature type="binding site" evidence="15">
    <location>
        <begin position="34"/>
        <end position="41"/>
    </location>
    <ligand>
        <name>ATP</name>
        <dbReference type="ChEBI" id="CHEBI:30616"/>
    </ligand>
</feature>
<evidence type="ECO:0000256" key="13">
    <source>
        <dbReference type="ARBA" id="ARBA00034923"/>
    </source>
</evidence>
<dbReference type="Pfam" id="PF00580">
    <property type="entry name" value="UvrD-helicase"/>
    <property type="match status" value="1"/>
</dbReference>
<name>F3KV87_9BURK</name>
<proteinExistence type="predicted"/>
<dbReference type="eggNOG" id="COG1074">
    <property type="taxonomic scope" value="Bacteria"/>
</dbReference>
<dbReference type="RefSeq" id="WP_006298449.1">
    <property type="nucleotide sequence ID" value="NZ_AEGR01000073.1"/>
</dbReference>
<dbReference type="GO" id="GO:0004527">
    <property type="term" value="F:exonuclease activity"/>
    <property type="evidence" value="ECO:0007669"/>
    <property type="project" value="UniProtKB-KW"/>
</dbReference>
<evidence type="ECO:0000313" key="19">
    <source>
        <dbReference type="Proteomes" id="UP000016368"/>
    </source>
</evidence>
<evidence type="ECO:0000256" key="7">
    <source>
        <dbReference type="ARBA" id="ARBA00022840"/>
    </source>
</evidence>
<evidence type="ECO:0000256" key="12">
    <source>
        <dbReference type="ARBA" id="ARBA00034808"/>
    </source>
</evidence>
<dbReference type="Proteomes" id="UP000016368">
    <property type="component" value="Unassembled WGS sequence"/>
</dbReference>
<evidence type="ECO:0000256" key="3">
    <source>
        <dbReference type="ARBA" id="ARBA00022763"/>
    </source>
</evidence>
<dbReference type="EC" id="5.6.2.4" evidence="12"/>
<dbReference type="GO" id="GO:0005829">
    <property type="term" value="C:cytosol"/>
    <property type="evidence" value="ECO:0007669"/>
    <property type="project" value="TreeGrafter"/>
</dbReference>
<dbReference type="SUPFAM" id="SSF52980">
    <property type="entry name" value="Restriction endonuclease-like"/>
    <property type="match status" value="1"/>
</dbReference>
<organism evidence="18 19">
    <name type="scientific">Hylemonella gracilis ATCC 19624</name>
    <dbReference type="NCBI Taxonomy" id="887062"/>
    <lineage>
        <taxon>Bacteria</taxon>
        <taxon>Pseudomonadati</taxon>
        <taxon>Pseudomonadota</taxon>
        <taxon>Betaproteobacteria</taxon>
        <taxon>Burkholderiales</taxon>
        <taxon>Comamonadaceae</taxon>
        <taxon>Hylemonella</taxon>
    </lineage>
</organism>
<dbReference type="GO" id="GO:0003677">
    <property type="term" value="F:DNA binding"/>
    <property type="evidence" value="ECO:0007669"/>
    <property type="project" value="UniProtKB-KW"/>
</dbReference>
<dbReference type="Gene3D" id="1.10.486.10">
    <property type="entry name" value="PCRA, domain 4"/>
    <property type="match status" value="1"/>
</dbReference>
<comment type="caution">
    <text evidence="18">The sequence shown here is derived from an EMBL/GenBank/DDBJ whole genome shotgun (WGS) entry which is preliminary data.</text>
</comment>
<dbReference type="PANTHER" id="PTHR11070">
    <property type="entry name" value="UVRD / RECB / PCRA DNA HELICASE FAMILY MEMBER"/>
    <property type="match status" value="1"/>
</dbReference>
<dbReference type="AlphaFoldDB" id="F3KV87"/>
<keyword evidence="19" id="KW-1185">Reference proteome</keyword>
<keyword evidence="9" id="KW-0234">DNA repair</keyword>
<dbReference type="PANTHER" id="PTHR11070:SF2">
    <property type="entry name" value="ATP-DEPENDENT DNA HELICASE SRS2"/>
    <property type="match status" value="1"/>
</dbReference>
<evidence type="ECO:0000313" key="18">
    <source>
        <dbReference type="EMBL" id="EGI76310.1"/>
    </source>
</evidence>
<comment type="catalytic activity">
    <reaction evidence="11">
        <text>Couples ATP hydrolysis with the unwinding of duplex DNA by translocating in the 3'-5' direction.</text>
        <dbReference type="EC" id="5.6.2.4"/>
    </reaction>
</comment>
<evidence type="ECO:0000256" key="8">
    <source>
        <dbReference type="ARBA" id="ARBA00023125"/>
    </source>
</evidence>
<gene>
    <name evidence="18" type="ORF">HGR_11870</name>
</gene>
<dbReference type="Gene3D" id="3.40.50.300">
    <property type="entry name" value="P-loop containing nucleotide triphosphate hydrolases"/>
    <property type="match status" value="3"/>
</dbReference>
<evidence type="ECO:0000256" key="11">
    <source>
        <dbReference type="ARBA" id="ARBA00034617"/>
    </source>
</evidence>
<evidence type="ECO:0000256" key="2">
    <source>
        <dbReference type="ARBA" id="ARBA00022741"/>
    </source>
</evidence>
<keyword evidence="10" id="KW-0413">Isomerase</keyword>
<keyword evidence="1" id="KW-0540">Nuclease</keyword>
<feature type="domain" description="UvrD-like helicase ATP-binding" evidence="16">
    <location>
        <begin position="13"/>
        <end position="491"/>
    </location>
</feature>
<accession>F3KV87</accession>
<evidence type="ECO:0000256" key="10">
    <source>
        <dbReference type="ARBA" id="ARBA00023235"/>
    </source>
</evidence>
<dbReference type="PROSITE" id="PS51198">
    <property type="entry name" value="UVRD_HELICASE_ATP_BIND"/>
    <property type="match status" value="1"/>
</dbReference>
<evidence type="ECO:0000256" key="4">
    <source>
        <dbReference type="ARBA" id="ARBA00022801"/>
    </source>
</evidence>
<dbReference type="PROSITE" id="PS51217">
    <property type="entry name" value="UVRD_HELICASE_CTER"/>
    <property type="match status" value="1"/>
</dbReference>
<dbReference type="GO" id="GO:0033202">
    <property type="term" value="C:DNA helicase complex"/>
    <property type="evidence" value="ECO:0007669"/>
    <property type="project" value="TreeGrafter"/>
</dbReference>
<evidence type="ECO:0000256" key="9">
    <source>
        <dbReference type="ARBA" id="ARBA00023204"/>
    </source>
</evidence>
<keyword evidence="8" id="KW-0238">DNA-binding</keyword>
<keyword evidence="3" id="KW-0227">DNA damage</keyword>
<evidence type="ECO:0000256" key="15">
    <source>
        <dbReference type="PROSITE-ProRule" id="PRU00560"/>
    </source>
</evidence>
<keyword evidence="4 15" id="KW-0378">Hydrolase</keyword>
<dbReference type="InterPro" id="IPR038726">
    <property type="entry name" value="PDDEXK_AddAB-type"/>
</dbReference>
<evidence type="ECO:0000256" key="6">
    <source>
        <dbReference type="ARBA" id="ARBA00022839"/>
    </source>
</evidence>
<keyword evidence="2 15" id="KW-0547">Nucleotide-binding</keyword>
<keyword evidence="6" id="KW-0269">Exonuclease</keyword>
<dbReference type="GO" id="GO:0043138">
    <property type="term" value="F:3'-5' DNA helicase activity"/>
    <property type="evidence" value="ECO:0007669"/>
    <property type="project" value="UniProtKB-EC"/>
</dbReference>
<dbReference type="OrthoDB" id="5905204at2"/>
<evidence type="ECO:0000259" key="16">
    <source>
        <dbReference type="PROSITE" id="PS51198"/>
    </source>
</evidence>
<dbReference type="Gene3D" id="3.90.320.10">
    <property type="match status" value="1"/>
</dbReference>
<dbReference type="STRING" id="887062.HGR_11870"/>
<dbReference type="Pfam" id="PF13361">
    <property type="entry name" value="UvrD_C"/>
    <property type="match status" value="1"/>
</dbReference>
<dbReference type="InterPro" id="IPR027417">
    <property type="entry name" value="P-loop_NTPase"/>
</dbReference>
<evidence type="ECO:0000256" key="14">
    <source>
        <dbReference type="ARBA" id="ARBA00048988"/>
    </source>
</evidence>
<dbReference type="InterPro" id="IPR000212">
    <property type="entry name" value="DNA_helicase_UvrD/REP"/>
</dbReference>
<sequence>MNMQAAYEHNGRHVSREAFYAIACDPRRHVAVEACAGAGKTWMLVSRILRALLGEQGDDGAQAHEILAITFTKKAAGEMRQRLTEWLSAFACYDDDQLRAELRARGVEQARVDVLIAPLRGLHLRLLQQGRAVQIRTFHSWFAALLRNAPLAVLEELGLPAAYELLENDDEVKAQVWRPFHARLLREQDQGGTVLADYQAVVSRHGRSQTEKALEAVLDKRVEFALADAAGNVETSVPGFAEVFPMFRGLALPSQALLSEAVAARWRAWAQVLGQEKNKTPQTAAQAIEQAFTQQADADQRLAALRKAVFVAEADRLTQHLKKYPAAQQAEAELQPLLQAQQQHEAWVHQQRMIRLARILLEEYAALKRERGWVDMSDVERAALHLLERSELSAWLQQRLDARTRHLLIDEFQDTNPLQWQALHAWLSSYAGVGGGASGAGGAPRLFIVGDPKQSIYRFRRAEPQIFRAAQSFVQALGGDLLACDHTRRNAPAVLARVNAVLGEAQSQGEYEGFRAHTTESTQAGQAWVLPPIERQARDKKEAATVWRDSLLAPRLTPEDTLRARECRQAARWIAQRIEAGLPPKEVMVLARKRDRLVAMQAELLALGVPATQPEQADLGAAPEVQDLTALLDVLVSPGHDLSLARVLRSPLLGPHLGLDDTALLEIAARQRGGKQAWFDLLQTTPPAAWAHADLREVGPRLQRWQQWVRTLPPHDALDAIYADGDVVARYAAAAPPHLRARVQTHLQALLEAALQFDGGRYATPYALVRALRAGRLPAPAQPMPEGGAVRLLTVHGAKGLEAETVLILDTDTPPQRAQTMSVLLDWPGEASAPRSFVFLASEKEERLPPSAREAHARERAARGREELNMLYVALTRARAQLVFSAVQPHQQNTEGKSWWQRLLHECQPWEPTPPQSPADGVARFEGMGRVSDMDGREAGAPTQHEPAVAAPAASSAIVLRVLPDIRYQPVPVLAPSSEEDALAARIGSAMHRLLEWTALDTAEFSPAQLERAGAEQGLTPAQARQAADMARRIVHGAGAWVWRGADVAWWSNEVPVTIEGQARRIDRLVRHRDGTWWVLDYKSASYAQAAEVTRAQMLAQLRAYGDAVRAACAGEPVRIALLDAQGHWETLA</sequence>
<dbReference type="GO" id="GO:0000725">
    <property type="term" value="P:recombinational repair"/>
    <property type="evidence" value="ECO:0007669"/>
    <property type="project" value="TreeGrafter"/>
</dbReference>
<dbReference type="SUPFAM" id="SSF52540">
    <property type="entry name" value="P-loop containing nucleoside triphosphate hydrolases"/>
    <property type="match status" value="1"/>
</dbReference>
<feature type="domain" description="UvrD-like helicase C-terminal" evidence="17">
    <location>
        <begin position="531"/>
        <end position="800"/>
    </location>
</feature>
<dbReference type="InterPro" id="IPR014017">
    <property type="entry name" value="DNA_helicase_UvrD-like_C"/>
</dbReference>
<dbReference type="InterPro" id="IPR011604">
    <property type="entry name" value="PDDEXK-like_dom_sf"/>
</dbReference>
<evidence type="ECO:0000256" key="1">
    <source>
        <dbReference type="ARBA" id="ARBA00022722"/>
    </source>
</evidence>
<dbReference type="GO" id="GO:0005524">
    <property type="term" value="F:ATP binding"/>
    <property type="evidence" value="ECO:0007669"/>
    <property type="project" value="UniProtKB-UniRule"/>
</dbReference>
<reference evidence="18 19" key="1">
    <citation type="journal article" date="2011" name="EMBO J.">
        <title>Structural diversity of bacterial flagellar motors.</title>
        <authorList>
            <person name="Chen S."/>
            <person name="Beeby M."/>
            <person name="Murphy G.E."/>
            <person name="Leadbetter J.R."/>
            <person name="Hendrixson D.R."/>
            <person name="Briegel A."/>
            <person name="Li Z."/>
            <person name="Shi J."/>
            <person name="Tocheva E.I."/>
            <person name="Muller A."/>
            <person name="Dobro M.J."/>
            <person name="Jensen G.J."/>
        </authorList>
    </citation>
    <scope>NUCLEOTIDE SEQUENCE [LARGE SCALE GENOMIC DNA]</scope>
    <source>
        <strain evidence="18 19">ATCC 19624</strain>
    </source>
</reference>
<keyword evidence="5 15" id="KW-0347">Helicase</keyword>
<dbReference type="Pfam" id="PF12705">
    <property type="entry name" value="PDDEXK_1"/>
    <property type="match status" value="1"/>
</dbReference>
<dbReference type="InterPro" id="IPR014016">
    <property type="entry name" value="UvrD-like_ATP-bd"/>
</dbReference>
<dbReference type="EMBL" id="AEGR01000073">
    <property type="protein sequence ID" value="EGI76310.1"/>
    <property type="molecule type" value="Genomic_DNA"/>
</dbReference>
<protein>
    <recommendedName>
        <fullName evidence="12">DNA 3'-5' helicase</fullName>
        <ecNumber evidence="12">5.6.2.4</ecNumber>
    </recommendedName>
    <alternativeName>
        <fullName evidence="13">DNA 3'-5' helicase II</fullName>
    </alternativeName>
</protein>
<evidence type="ECO:0000256" key="5">
    <source>
        <dbReference type="ARBA" id="ARBA00022806"/>
    </source>
</evidence>
<dbReference type="InterPro" id="IPR011335">
    <property type="entry name" value="Restrct_endonuc-II-like"/>
</dbReference>
<comment type="catalytic activity">
    <reaction evidence="14">
        <text>ATP + H2O = ADP + phosphate + H(+)</text>
        <dbReference type="Rhea" id="RHEA:13065"/>
        <dbReference type="ChEBI" id="CHEBI:15377"/>
        <dbReference type="ChEBI" id="CHEBI:15378"/>
        <dbReference type="ChEBI" id="CHEBI:30616"/>
        <dbReference type="ChEBI" id="CHEBI:43474"/>
        <dbReference type="ChEBI" id="CHEBI:456216"/>
        <dbReference type="EC" id="5.6.2.4"/>
    </reaction>
</comment>
<evidence type="ECO:0000259" key="17">
    <source>
        <dbReference type="PROSITE" id="PS51217"/>
    </source>
</evidence>
<keyword evidence="7 15" id="KW-0067">ATP-binding</keyword>